<dbReference type="Pfam" id="PF05099">
    <property type="entry name" value="TerB"/>
    <property type="match status" value="1"/>
</dbReference>
<dbReference type="EMBL" id="BAAAQK010000022">
    <property type="protein sequence ID" value="GAA1867284.1"/>
    <property type="molecule type" value="Genomic_DNA"/>
</dbReference>
<proteinExistence type="predicted"/>
<feature type="domain" description="TerB N-terminal" evidence="2">
    <location>
        <begin position="6"/>
        <end position="211"/>
    </location>
</feature>
<dbReference type="InterPro" id="IPR007791">
    <property type="entry name" value="DjlA_N"/>
</dbReference>
<dbReference type="Proteomes" id="UP001500449">
    <property type="component" value="Unassembled WGS sequence"/>
</dbReference>
<evidence type="ECO:0000313" key="5">
    <source>
        <dbReference type="Proteomes" id="UP001500449"/>
    </source>
</evidence>
<dbReference type="Gene3D" id="1.10.3680.10">
    <property type="entry name" value="TerB-like"/>
    <property type="match status" value="1"/>
</dbReference>
<evidence type="ECO:0000259" key="2">
    <source>
        <dbReference type="Pfam" id="PF13208"/>
    </source>
</evidence>
<name>A0ABN2NFZ2_9PSEU</name>
<protein>
    <submittedName>
        <fullName evidence="4">TerB N-terminal domain-containing protein</fullName>
    </submittedName>
</protein>
<dbReference type="InterPro" id="IPR028932">
    <property type="entry name" value="TerB-C"/>
</dbReference>
<dbReference type="InterPro" id="IPR029024">
    <property type="entry name" value="TerB-like"/>
</dbReference>
<dbReference type="Pfam" id="PF13208">
    <property type="entry name" value="TerB_N"/>
    <property type="match status" value="1"/>
</dbReference>
<organism evidence="4 5">
    <name type="scientific">Pseudonocardia ailaonensis</name>
    <dbReference type="NCBI Taxonomy" id="367279"/>
    <lineage>
        <taxon>Bacteria</taxon>
        <taxon>Bacillati</taxon>
        <taxon>Actinomycetota</taxon>
        <taxon>Actinomycetes</taxon>
        <taxon>Pseudonocardiales</taxon>
        <taxon>Pseudonocardiaceae</taxon>
        <taxon>Pseudonocardia</taxon>
    </lineage>
</organism>
<sequence length="686" mass="73896">MFVWIPPDRAVDVVGFRLFGGMVYLGEQLQTQSGITEPALIDPTLDIDRRSPDWDGDDLFYWPSYESITPASRAAYLTWLADGRRHPGIPLGYVFLFFYGLERRVLVDAMGGDAAARAELPAIDAEVRRLAALYGTENAFGRYCQRFLDVLVLLQNGPTARPPEYGVGDQWEVPHALRLGLARFAAERQPVPADWALSWSWLHPSIYARTPQTRCPGEFTQLFRIRYRERHGAGLMATSDRPSLRLRYSPASAGLLGADVDLHGVPDVLEDPMATRALKSLVDDVTQELEAYSRFIGRNPDQVGSLAAAALLPVELATSGPAETFLSWARSALGNDASVVVDGDELIGFWPTAQDAKMSKKEVVACAQLLERHGIGVEPDVRLGGAAISAGPVVLFDASYDPPRSAGTEYVAATTLLQLAVAVSASDGDVDSSEQQVLLDHLSSALALTPGEVERLIAHLHWLTATGSKLTGLTRRLRETPEDRRRSMADVLVAVAAADGVISADEVKTLGKIYKLLGLDPDDVYSRLHSQTTMSAPAERTGRRHSRAGVTVTETVEPAAPGTVDLDPALLAASAAGTAAVSSLLAEVFADTDAPAPTMEVLPPPPEETGQVPGLDAAHGRLYLAVLERSTWGRAEFAELAEGHGLLPDGALDVVNDHAVDTCGEPLLEDEGDLVLNDYAVQEIPR</sequence>
<comment type="caution">
    <text evidence="4">The sequence shown here is derived from an EMBL/GenBank/DDBJ whole genome shotgun (WGS) entry which is preliminary data.</text>
</comment>
<feature type="domain" description="Co-chaperone DjlA N-terminal" evidence="1">
    <location>
        <begin position="416"/>
        <end position="524"/>
    </location>
</feature>
<dbReference type="CDD" id="cd07176">
    <property type="entry name" value="terB"/>
    <property type="match status" value="1"/>
</dbReference>
<dbReference type="SUPFAM" id="SSF158682">
    <property type="entry name" value="TerB-like"/>
    <property type="match status" value="1"/>
</dbReference>
<reference evidence="4 5" key="1">
    <citation type="journal article" date="2019" name="Int. J. Syst. Evol. Microbiol.">
        <title>The Global Catalogue of Microorganisms (GCM) 10K type strain sequencing project: providing services to taxonomists for standard genome sequencing and annotation.</title>
        <authorList>
            <consortium name="The Broad Institute Genomics Platform"/>
            <consortium name="The Broad Institute Genome Sequencing Center for Infectious Disease"/>
            <person name="Wu L."/>
            <person name="Ma J."/>
        </authorList>
    </citation>
    <scope>NUCLEOTIDE SEQUENCE [LARGE SCALE GENOMIC DNA]</scope>
    <source>
        <strain evidence="4 5">JCM 16009</strain>
    </source>
</reference>
<feature type="domain" description="TerB-C" evidence="3">
    <location>
        <begin position="554"/>
        <end position="677"/>
    </location>
</feature>
<evidence type="ECO:0000313" key="4">
    <source>
        <dbReference type="EMBL" id="GAA1867284.1"/>
    </source>
</evidence>
<evidence type="ECO:0000259" key="1">
    <source>
        <dbReference type="Pfam" id="PF05099"/>
    </source>
</evidence>
<gene>
    <name evidence="4" type="ORF">GCM10009836_54610</name>
</gene>
<evidence type="ECO:0000259" key="3">
    <source>
        <dbReference type="Pfam" id="PF15615"/>
    </source>
</evidence>
<keyword evidence="5" id="KW-1185">Reference proteome</keyword>
<dbReference type="Pfam" id="PF15615">
    <property type="entry name" value="TerB_C"/>
    <property type="match status" value="1"/>
</dbReference>
<dbReference type="InterPro" id="IPR025266">
    <property type="entry name" value="TerB_N"/>
</dbReference>
<dbReference type="RefSeq" id="WP_344423117.1">
    <property type="nucleotide sequence ID" value="NZ_BAAAQK010000022.1"/>
</dbReference>
<accession>A0ABN2NFZ2</accession>